<dbReference type="PANTHER" id="PTHR42944:SF1">
    <property type="entry name" value="ADENINE DNA GLYCOSYLASE"/>
    <property type="match status" value="1"/>
</dbReference>
<dbReference type="GO" id="GO:0034039">
    <property type="term" value="F:8-oxo-7,8-dihydroguanine DNA N-glycosylase activity"/>
    <property type="evidence" value="ECO:0007669"/>
    <property type="project" value="TreeGrafter"/>
</dbReference>
<dbReference type="OrthoDB" id="9802365at2"/>
<keyword evidence="7" id="KW-0479">Metal-binding</keyword>
<dbReference type="KEGG" id="naf:GQ61_08205"/>
<evidence type="ECO:0000256" key="6">
    <source>
        <dbReference type="ARBA" id="ARBA00022485"/>
    </source>
</evidence>
<dbReference type="Pfam" id="PF14815">
    <property type="entry name" value="NUDIX_4"/>
    <property type="match status" value="1"/>
</dbReference>
<evidence type="ECO:0000256" key="8">
    <source>
        <dbReference type="ARBA" id="ARBA00022763"/>
    </source>
</evidence>
<dbReference type="EMBL" id="CP008743">
    <property type="protein sequence ID" value="ARN85273.1"/>
    <property type="molecule type" value="Genomic_DNA"/>
</dbReference>
<dbReference type="Gene3D" id="3.90.79.10">
    <property type="entry name" value="Nucleoside Triphosphate Pyrophosphohydrolase"/>
    <property type="match status" value="1"/>
</dbReference>
<comment type="similarity">
    <text evidence="3 14">Belongs to the Nth/MutY family.</text>
</comment>
<dbReference type="GO" id="GO:0006284">
    <property type="term" value="P:base-excision repair"/>
    <property type="evidence" value="ECO:0007669"/>
    <property type="project" value="UniProtKB-UniRule"/>
</dbReference>
<dbReference type="AlphaFoldDB" id="A0A1W6N603"/>
<dbReference type="GO" id="GO:0035485">
    <property type="term" value="F:adenine/guanine mispair binding"/>
    <property type="evidence" value="ECO:0007669"/>
    <property type="project" value="TreeGrafter"/>
</dbReference>
<keyword evidence="8 14" id="KW-0227">DNA damage</keyword>
<dbReference type="InterPro" id="IPR029119">
    <property type="entry name" value="MutY_C"/>
</dbReference>
<dbReference type="InterPro" id="IPR015797">
    <property type="entry name" value="NUDIX_hydrolase-like_dom_sf"/>
</dbReference>
<dbReference type="CDD" id="cd03431">
    <property type="entry name" value="NUDIX_DNA_Glycosylase_C-MutY"/>
    <property type="match status" value="1"/>
</dbReference>
<dbReference type="Proteomes" id="UP000237351">
    <property type="component" value="Chromosome"/>
</dbReference>
<name>A0A1W6N603_9PROT</name>
<dbReference type="CDD" id="cd00056">
    <property type="entry name" value="ENDO3c"/>
    <property type="match status" value="1"/>
</dbReference>
<evidence type="ECO:0000313" key="16">
    <source>
        <dbReference type="EMBL" id="ARN85273.1"/>
    </source>
</evidence>
<dbReference type="RefSeq" id="WP_085784822.1">
    <property type="nucleotide sequence ID" value="NZ_CP008743.1"/>
</dbReference>
<organism evidence="16 17">
    <name type="scientific">Candidatus Nucleicultrix amoebiphila FS5</name>
    <dbReference type="NCBI Taxonomy" id="1414854"/>
    <lineage>
        <taxon>Bacteria</taxon>
        <taxon>Pseudomonadati</taxon>
        <taxon>Pseudomonadota</taxon>
        <taxon>Alphaproteobacteria</taxon>
        <taxon>Holosporales</taxon>
        <taxon>Candidatus Nucleicultricaceae</taxon>
        <taxon>Candidatus Nucleicultrix</taxon>
    </lineage>
</organism>
<comment type="function">
    <text evidence="2">Adenine glycosylase active on G-A mispairs. MutY also corrects error-prone DNA synthesis past GO lesions which are due to the oxidatively damaged form of guanine: 7,8-dihydro-8-oxoguanine (8-oxo-dGTP).</text>
</comment>
<dbReference type="Gene3D" id="1.10.340.30">
    <property type="entry name" value="Hypothetical protein, domain 2"/>
    <property type="match status" value="1"/>
</dbReference>
<dbReference type="GO" id="GO:0051539">
    <property type="term" value="F:4 iron, 4 sulfur cluster binding"/>
    <property type="evidence" value="ECO:0007669"/>
    <property type="project" value="UniProtKB-UniRule"/>
</dbReference>
<evidence type="ECO:0000256" key="12">
    <source>
        <dbReference type="ARBA" id="ARBA00023204"/>
    </source>
</evidence>
<dbReference type="SMART" id="SM00478">
    <property type="entry name" value="ENDO3c"/>
    <property type="match status" value="1"/>
</dbReference>
<evidence type="ECO:0000256" key="13">
    <source>
        <dbReference type="ARBA" id="ARBA00023295"/>
    </source>
</evidence>
<evidence type="ECO:0000256" key="11">
    <source>
        <dbReference type="ARBA" id="ARBA00023014"/>
    </source>
</evidence>
<keyword evidence="11" id="KW-0411">Iron-sulfur</keyword>
<evidence type="ECO:0000256" key="10">
    <source>
        <dbReference type="ARBA" id="ARBA00023004"/>
    </source>
</evidence>
<sequence length="353" mass="40310">MDQAISYLRENLLEWYCQYQRHLPWRSKKGQTPNPYYVWLSEIMLQQTTVPTVIPYFEKFIERWPHLKDLAEAPLDEILVQWQGLGYYARARNLYRAAQTVMAQYQGVFPKDPQLLETLPGIGSYTAGAIASIAFGYPIVPIDGNIIRVFSRLKAIEEPLPKSISKIKEVSQEFASEEHPGDFAQALMDLGSAICTPKNPQCAICPWNRTCEALRLNRVEDFPHKADKIIKSKRFAVAFFLLSDCGSVYLQKRPEKGLLGGMMEVPTTTWRSDEPWDWLTASAWAPIDASWKMLEKPVRHVFTHFNFEVQVTVAQIQQKEGSGIWAPLHNLGAYALPTVMKKIIAQGTHYFKG</sequence>
<dbReference type="SUPFAM" id="SSF55811">
    <property type="entry name" value="Nudix"/>
    <property type="match status" value="1"/>
</dbReference>
<accession>A0A1W6N603</accession>
<dbReference type="PANTHER" id="PTHR42944">
    <property type="entry name" value="ADENINE DNA GLYCOSYLASE"/>
    <property type="match status" value="1"/>
</dbReference>
<dbReference type="STRING" id="1414854.GQ61_08205"/>
<comment type="cofactor">
    <cofactor evidence="14">
        <name>[4Fe-4S] cluster</name>
        <dbReference type="ChEBI" id="CHEBI:49883"/>
    </cofactor>
    <text evidence="14">Binds 1 [4Fe-4S] cluster.</text>
</comment>
<dbReference type="NCBIfam" id="TIGR01084">
    <property type="entry name" value="mutY"/>
    <property type="match status" value="1"/>
</dbReference>
<keyword evidence="9" id="KW-0378">Hydrolase</keyword>
<dbReference type="InterPro" id="IPR023170">
    <property type="entry name" value="HhH_base_excis_C"/>
</dbReference>
<dbReference type="Gene3D" id="1.10.1670.10">
    <property type="entry name" value="Helix-hairpin-Helix base-excision DNA repair enzymes (C-terminal)"/>
    <property type="match status" value="1"/>
</dbReference>
<dbReference type="GO" id="GO:0046872">
    <property type="term" value="F:metal ion binding"/>
    <property type="evidence" value="ECO:0007669"/>
    <property type="project" value="UniProtKB-UniRule"/>
</dbReference>
<keyword evidence="17" id="KW-1185">Reference proteome</keyword>
<evidence type="ECO:0000256" key="4">
    <source>
        <dbReference type="ARBA" id="ARBA00012045"/>
    </source>
</evidence>
<keyword evidence="6" id="KW-0004">4Fe-4S</keyword>
<keyword evidence="12" id="KW-0234">DNA repair</keyword>
<dbReference type="Pfam" id="PF00730">
    <property type="entry name" value="HhH-GPD"/>
    <property type="match status" value="1"/>
</dbReference>
<comment type="catalytic activity">
    <reaction evidence="1 14">
        <text>Hydrolyzes free adenine bases from 7,8-dihydro-8-oxoguanine:adenine mismatched double-stranded DNA, leaving an apurinic site.</text>
        <dbReference type="EC" id="3.2.2.31"/>
    </reaction>
</comment>
<keyword evidence="10 14" id="KW-0408">Iron</keyword>
<dbReference type="InterPro" id="IPR005760">
    <property type="entry name" value="A/G_AdeGlyc_MutY"/>
</dbReference>
<gene>
    <name evidence="16" type="ORF">GQ61_08205</name>
</gene>
<evidence type="ECO:0000313" key="17">
    <source>
        <dbReference type="Proteomes" id="UP000237351"/>
    </source>
</evidence>
<dbReference type="Pfam" id="PF00633">
    <property type="entry name" value="HHH"/>
    <property type="match status" value="1"/>
</dbReference>
<evidence type="ECO:0000256" key="9">
    <source>
        <dbReference type="ARBA" id="ARBA00022801"/>
    </source>
</evidence>
<dbReference type="EC" id="3.2.2.31" evidence="4 14"/>
<dbReference type="InterPro" id="IPR011257">
    <property type="entry name" value="DNA_glycosylase"/>
</dbReference>
<evidence type="ECO:0000256" key="14">
    <source>
        <dbReference type="RuleBase" id="RU365096"/>
    </source>
</evidence>
<dbReference type="PROSITE" id="PS01155">
    <property type="entry name" value="ENDONUCLEASE_III_2"/>
    <property type="match status" value="1"/>
</dbReference>
<proteinExistence type="inferred from homology"/>
<evidence type="ECO:0000259" key="15">
    <source>
        <dbReference type="SMART" id="SM00478"/>
    </source>
</evidence>
<dbReference type="GO" id="GO:0032357">
    <property type="term" value="F:oxidized purine DNA binding"/>
    <property type="evidence" value="ECO:0007669"/>
    <property type="project" value="TreeGrafter"/>
</dbReference>
<evidence type="ECO:0000256" key="7">
    <source>
        <dbReference type="ARBA" id="ARBA00022723"/>
    </source>
</evidence>
<dbReference type="GO" id="GO:0000701">
    <property type="term" value="F:purine-specific mismatch base pair DNA N-glycosylase activity"/>
    <property type="evidence" value="ECO:0007669"/>
    <property type="project" value="UniProtKB-EC"/>
</dbReference>
<evidence type="ECO:0000256" key="3">
    <source>
        <dbReference type="ARBA" id="ARBA00008343"/>
    </source>
</evidence>
<evidence type="ECO:0000256" key="5">
    <source>
        <dbReference type="ARBA" id="ARBA00022023"/>
    </source>
</evidence>
<dbReference type="FunFam" id="1.10.340.30:FF:000002">
    <property type="entry name" value="Adenine DNA glycosylase"/>
    <property type="match status" value="1"/>
</dbReference>
<evidence type="ECO:0000256" key="1">
    <source>
        <dbReference type="ARBA" id="ARBA00000843"/>
    </source>
</evidence>
<protein>
    <recommendedName>
        <fullName evidence="5 14">Adenine DNA glycosylase</fullName>
        <ecNumber evidence="4 14">3.2.2.31</ecNumber>
    </recommendedName>
</protein>
<dbReference type="InterPro" id="IPR044298">
    <property type="entry name" value="MIG/MutY"/>
</dbReference>
<keyword evidence="13 14" id="KW-0326">Glycosidase</keyword>
<reference evidence="16 17" key="1">
    <citation type="submission" date="2014-06" db="EMBL/GenBank/DDBJ databases">
        <title>The genome of the endonuclear symbiont Nucleicultrix amoebiphila.</title>
        <authorList>
            <person name="Schulz F."/>
            <person name="Horn M."/>
        </authorList>
    </citation>
    <scope>NUCLEOTIDE SEQUENCE [LARGE SCALE GENOMIC DNA]</scope>
    <source>
        <strain evidence="16 17">FS5</strain>
    </source>
</reference>
<dbReference type="InterPro" id="IPR003265">
    <property type="entry name" value="HhH-GPD_domain"/>
</dbReference>
<dbReference type="InterPro" id="IPR000445">
    <property type="entry name" value="HhH_motif"/>
</dbReference>
<evidence type="ECO:0000256" key="2">
    <source>
        <dbReference type="ARBA" id="ARBA00002933"/>
    </source>
</evidence>
<dbReference type="GO" id="GO:0006298">
    <property type="term" value="P:mismatch repair"/>
    <property type="evidence" value="ECO:0007669"/>
    <property type="project" value="TreeGrafter"/>
</dbReference>
<feature type="domain" description="HhH-GPD" evidence="15">
    <location>
        <begin position="44"/>
        <end position="193"/>
    </location>
</feature>
<dbReference type="SUPFAM" id="SSF48150">
    <property type="entry name" value="DNA-glycosylase"/>
    <property type="match status" value="1"/>
</dbReference>
<dbReference type="InterPro" id="IPR004036">
    <property type="entry name" value="Endonuclease-III-like_CS2"/>
</dbReference>